<dbReference type="Gene3D" id="3.90.1150.10">
    <property type="entry name" value="Aspartate Aminotransferase, domain 1"/>
    <property type="match status" value="1"/>
</dbReference>
<name>A1SSN2_PSYIN</name>
<dbReference type="EMBL" id="CP000510">
    <property type="protein sequence ID" value="ABM02497.1"/>
    <property type="molecule type" value="Genomic_DNA"/>
</dbReference>
<dbReference type="Pfam" id="PF00266">
    <property type="entry name" value="Aminotran_5"/>
    <property type="match status" value="1"/>
</dbReference>
<feature type="domain" description="Aminotransferase class V" evidence="9">
    <location>
        <begin position="40"/>
        <end position="408"/>
    </location>
</feature>
<accession>A1SSN2</accession>
<dbReference type="STRING" id="357804.Ping_0644"/>
<proteinExistence type="inferred from homology"/>
<evidence type="ECO:0000256" key="6">
    <source>
        <dbReference type="ARBA" id="ARBA00050776"/>
    </source>
</evidence>
<dbReference type="EC" id="2.8.1.7" evidence="8"/>
<dbReference type="InterPro" id="IPR020578">
    <property type="entry name" value="Aminotrans_V_PyrdxlP_BS"/>
</dbReference>
<dbReference type="NCBIfam" id="TIGR01979">
    <property type="entry name" value="sufS"/>
    <property type="match status" value="1"/>
</dbReference>
<evidence type="ECO:0000313" key="10">
    <source>
        <dbReference type="EMBL" id="ABM02497.1"/>
    </source>
</evidence>
<dbReference type="InterPro" id="IPR015424">
    <property type="entry name" value="PyrdxlP-dep_Trfase"/>
</dbReference>
<evidence type="ECO:0000256" key="4">
    <source>
        <dbReference type="ARBA" id="ARBA00022679"/>
    </source>
</evidence>
<dbReference type="InterPro" id="IPR010970">
    <property type="entry name" value="Cys_dSase_SufS"/>
</dbReference>
<dbReference type="Proteomes" id="UP000000639">
    <property type="component" value="Chromosome"/>
</dbReference>
<dbReference type="InterPro" id="IPR015422">
    <property type="entry name" value="PyrdxlP-dep_Trfase_small"/>
</dbReference>
<keyword evidence="5 8" id="KW-0663">Pyridoxal phosphate</keyword>
<dbReference type="PANTHER" id="PTHR43586">
    <property type="entry name" value="CYSTEINE DESULFURASE"/>
    <property type="match status" value="1"/>
</dbReference>
<evidence type="ECO:0000256" key="5">
    <source>
        <dbReference type="ARBA" id="ARBA00022898"/>
    </source>
</evidence>
<dbReference type="eggNOG" id="COG0520">
    <property type="taxonomic scope" value="Bacteria"/>
</dbReference>
<dbReference type="PROSITE" id="PS00595">
    <property type="entry name" value="AA_TRANSFER_CLASS_5"/>
    <property type="match status" value="1"/>
</dbReference>
<evidence type="ECO:0000256" key="8">
    <source>
        <dbReference type="RuleBase" id="RU004506"/>
    </source>
</evidence>
<evidence type="ECO:0000256" key="1">
    <source>
        <dbReference type="ARBA" id="ARBA00001933"/>
    </source>
</evidence>
<gene>
    <name evidence="10" type="ordered locus">Ping_0644</name>
</gene>
<dbReference type="InterPro" id="IPR000192">
    <property type="entry name" value="Aminotrans_V_dom"/>
</dbReference>
<dbReference type="InterPro" id="IPR016454">
    <property type="entry name" value="Cysteine_dSase"/>
</dbReference>
<dbReference type="GO" id="GO:0006534">
    <property type="term" value="P:cysteine metabolic process"/>
    <property type="evidence" value="ECO:0007669"/>
    <property type="project" value="UniProtKB-UniRule"/>
</dbReference>
<dbReference type="GO" id="GO:0031071">
    <property type="term" value="F:cysteine desulfurase activity"/>
    <property type="evidence" value="ECO:0007669"/>
    <property type="project" value="UniProtKB-UniRule"/>
</dbReference>
<dbReference type="KEGG" id="pin:Ping_0644"/>
<dbReference type="PANTHER" id="PTHR43586:SF8">
    <property type="entry name" value="CYSTEINE DESULFURASE 1, CHLOROPLASTIC"/>
    <property type="match status" value="1"/>
</dbReference>
<evidence type="ECO:0000256" key="7">
    <source>
        <dbReference type="RuleBase" id="RU004504"/>
    </source>
</evidence>
<comment type="catalytic activity">
    <reaction evidence="6 8">
        <text>(sulfur carrier)-H + L-cysteine = (sulfur carrier)-SH + L-alanine</text>
        <dbReference type="Rhea" id="RHEA:43892"/>
        <dbReference type="Rhea" id="RHEA-COMP:14737"/>
        <dbReference type="Rhea" id="RHEA-COMP:14739"/>
        <dbReference type="ChEBI" id="CHEBI:29917"/>
        <dbReference type="ChEBI" id="CHEBI:35235"/>
        <dbReference type="ChEBI" id="CHEBI:57972"/>
        <dbReference type="ChEBI" id="CHEBI:64428"/>
        <dbReference type="EC" id="2.8.1.7"/>
    </reaction>
</comment>
<comment type="cofactor">
    <cofactor evidence="1 7">
        <name>pyridoxal 5'-phosphate</name>
        <dbReference type="ChEBI" id="CHEBI:597326"/>
    </cofactor>
</comment>
<dbReference type="HOGENOM" id="CLU_003433_2_5_6"/>
<keyword evidence="4 8" id="KW-0808">Transferase</keyword>
<dbReference type="GO" id="GO:0030170">
    <property type="term" value="F:pyridoxal phosphate binding"/>
    <property type="evidence" value="ECO:0007669"/>
    <property type="project" value="UniProtKB-UniRule"/>
</dbReference>
<dbReference type="SUPFAM" id="SSF53383">
    <property type="entry name" value="PLP-dependent transferases"/>
    <property type="match status" value="1"/>
</dbReference>
<dbReference type="PIRSF" id="PIRSF005572">
    <property type="entry name" value="NifS"/>
    <property type="match status" value="1"/>
</dbReference>
<dbReference type="Gene3D" id="3.40.640.10">
    <property type="entry name" value="Type I PLP-dependent aspartate aminotransferase-like (Major domain)"/>
    <property type="match status" value="1"/>
</dbReference>
<reference evidence="10 11" key="1">
    <citation type="submission" date="2007-01" db="EMBL/GenBank/DDBJ databases">
        <title>Complete sequence of Psychromonas ingrahamii 37.</title>
        <authorList>
            <consortium name="US DOE Joint Genome Institute"/>
            <person name="Copeland A."/>
            <person name="Lucas S."/>
            <person name="Lapidus A."/>
            <person name="Barry K."/>
            <person name="Detter J.C."/>
            <person name="Glavina del Rio T."/>
            <person name="Hammon N."/>
            <person name="Israni S."/>
            <person name="Dalin E."/>
            <person name="Tice H."/>
            <person name="Pitluck S."/>
            <person name="Thompson L.S."/>
            <person name="Brettin T."/>
            <person name="Bruce D."/>
            <person name="Han C."/>
            <person name="Tapia R."/>
            <person name="Schmutz J."/>
            <person name="Larimer F."/>
            <person name="Land M."/>
            <person name="Hauser L."/>
            <person name="Kyrpides N."/>
            <person name="Ivanova N."/>
            <person name="Staley J."/>
            <person name="Richardson P."/>
        </authorList>
    </citation>
    <scope>NUCLEOTIDE SEQUENCE [LARGE SCALE GENOMIC DNA]</scope>
    <source>
        <strain evidence="10 11">37</strain>
    </source>
</reference>
<sequence length="420" mass="46287">MFFVTELKGEIILSNSSFCVYQIRQHFPILDQMINEHPLIYLDNAATTQKPQAMVDAIAAYYLRDNANVHRGSHHLSLRATAAFEGVRETVKTFINAKNTKEIIWTKGTTEGINLLANVLSKGLKAGDEVIISALEHHANIVPWQMLVESLGIVLKIIPLTLQQDLDLKSYQKLLSAKTKIVSVTHISNALGVINPIKEIIKLAHQVGAQVIIDGAQAVGHLIVDVKDLDCDYYVFSGHKLFSPTGVGVLYGKQHLLEALPPWQGGGEMIKTVSFEKSTFNQLPFKFEAGTPNIAGIIGMGAAIDFIRVFNRQDLIDHEQSLLTFTEKALLELPAITVFYEGGVKSGALSFAVKGEHPSDIAMLLDAQGIAVRSGMHCAMPLMAELNCKGTVRVSFSIYNTHEEAERFIEALKKILEMLE</sequence>
<comment type="function">
    <text evidence="2 8">Catalyzes the removal of elemental sulfur and selenium atoms from L-cysteine, L-cystine, L-selenocysteine, and L-selenocystine to produce L-alanine.</text>
</comment>
<evidence type="ECO:0000256" key="3">
    <source>
        <dbReference type="ARBA" id="ARBA00010447"/>
    </source>
</evidence>
<evidence type="ECO:0000259" key="9">
    <source>
        <dbReference type="Pfam" id="PF00266"/>
    </source>
</evidence>
<keyword evidence="11" id="KW-1185">Reference proteome</keyword>
<organism evidence="10 11">
    <name type="scientific">Psychromonas ingrahamii (strain DSM 17664 / CCUG 51855 / 37)</name>
    <dbReference type="NCBI Taxonomy" id="357804"/>
    <lineage>
        <taxon>Bacteria</taxon>
        <taxon>Pseudomonadati</taxon>
        <taxon>Pseudomonadota</taxon>
        <taxon>Gammaproteobacteria</taxon>
        <taxon>Alteromonadales</taxon>
        <taxon>Psychromonadaceae</taxon>
        <taxon>Psychromonas</taxon>
    </lineage>
</organism>
<dbReference type="AlphaFoldDB" id="A1SSN2"/>
<dbReference type="InterPro" id="IPR015421">
    <property type="entry name" value="PyrdxlP-dep_Trfase_major"/>
</dbReference>
<dbReference type="CDD" id="cd06453">
    <property type="entry name" value="SufS_like"/>
    <property type="match status" value="1"/>
</dbReference>
<evidence type="ECO:0000256" key="2">
    <source>
        <dbReference type="ARBA" id="ARBA00002824"/>
    </source>
</evidence>
<comment type="similarity">
    <text evidence="3 8">Belongs to the class-V pyridoxal-phosphate-dependent aminotransferase family. Csd subfamily.</text>
</comment>
<protein>
    <recommendedName>
        <fullName evidence="8">Cysteine desulfurase</fullName>
        <ecNumber evidence="8">2.8.1.7</ecNumber>
    </recommendedName>
</protein>
<evidence type="ECO:0000313" key="11">
    <source>
        <dbReference type="Proteomes" id="UP000000639"/>
    </source>
</evidence>